<keyword evidence="1 3" id="KW-0489">Methyltransferase</keyword>
<dbReference type="PANTHER" id="PTHR12049:SF7">
    <property type="entry name" value="PROTEIN ARGININE METHYLTRANSFERASE NDUFAF7, MITOCHONDRIAL"/>
    <property type="match status" value="1"/>
</dbReference>
<evidence type="ECO:0000256" key="2">
    <source>
        <dbReference type="ARBA" id="ARBA00022679"/>
    </source>
</evidence>
<dbReference type="Gene3D" id="3.40.50.12710">
    <property type="match status" value="1"/>
</dbReference>
<dbReference type="SUPFAM" id="SSF53335">
    <property type="entry name" value="S-adenosyl-L-methionine-dependent methyltransferases"/>
    <property type="match status" value="1"/>
</dbReference>
<dbReference type="GO" id="GO:0032259">
    <property type="term" value="P:methylation"/>
    <property type="evidence" value="ECO:0007669"/>
    <property type="project" value="UniProtKB-KW"/>
</dbReference>
<accession>A0A8J6PDD5</accession>
<proteinExistence type="predicted"/>
<dbReference type="EMBL" id="JACNFK010000023">
    <property type="protein sequence ID" value="MBC8519475.1"/>
    <property type="molecule type" value="Genomic_DNA"/>
</dbReference>
<dbReference type="Proteomes" id="UP000654401">
    <property type="component" value="Unassembled WGS sequence"/>
</dbReference>
<sequence length="386" mass="42696">MTNTFLAPTQEMESISRQLQASMVESIQQAGGWMPFDQWMSQALYTPGLGYYSNLHGLGLSGDFITAPEISPLFSRVIAKQIMSVLSDMESPEILEFGAGSGAMAAEIMAELERQGQLPDSYNILEVSAGLKVRQRELLGERIPHLVDRINWLDTMPETHFQGVVVANEVMDAIPVERFVVRRGTAIALGVSIDENGILVMREHPDGMAVELPAEIDMESMDDGYMSEVRPGLSPWIASISDQLQRGIVLLIDYGYSRTEYYRPERNSGTLSCFYRHHRHEDALALPGLQDITAHIDFTAVAEAADESGLDVAGYTTQAYFLLAGGIAKMAEDENLDDIQARIETSRAIQQLTMPAQMGEVVKVMALTRGVKLPDTFTIHDQLHTL</sequence>
<protein>
    <submittedName>
        <fullName evidence="3">SAM-dependent methyltransferase</fullName>
    </submittedName>
</protein>
<evidence type="ECO:0000313" key="3">
    <source>
        <dbReference type="EMBL" id="MBC8519475.1"/>
    </source>
</evidence>
<dbReference type="GO" id="GO:0035243">
    <property type="term" value="F:protein-arginine omega-N symmetric methyltransferase activity"/>
    <property type="evidence" value="ECO:0007669"/>
    <property type="project" value="TreeGrafter"/>
</dbReference>
<dbReference type="PANTHER" id="PTHR12049">
    <property type="entry name" value="PROTEIN ARGININE METHYLTRANSFERASE NDUFAF7, MITOCHONDRIAL"/>
    <property type="match status" value="1"/>
</dbReference>
<name>A0A8J6PDD5_9GAMM</name>
<comment type="caution">
    <text evidence="3">The sequence shown here is derived from an EMBL/GenBank/DDBJ whole genome shotgun (WGS) entry which is preliminary data.</text>
</comment>
<dbReference type="InterPro" id="IPR038375">
    <property type="entry name" value="NDUFAF7_sf"/>
</dbReference>
<keyword evidence="2" id="KW-0808">Transferase</keyword>
<organism evidence="3 4">
    <name type="scientific">Candidatus Thiopontia autotrophica</name>
    <dbReference type="NCBI Taxonomy" id="2841688"/>
    <lineage>
        <taxon>Bacteria</taxon>
        <taxon>Pseudomonadati</taxon>
        <taxon>Pseudomonadota</taxon>
        <taxon>Gammaproteobacteria</taxon>
        <taxon>Candidatus Thiopontia</taxon>
    </lineage>
</organism>
<dbReference type="Pfam" id="PF02636">
    <property type="entry name" value="Methyltransf_28"/>
    <property type="match status" value="1"/>
</dbReference>
<evidence type="ECO:0000256" key="1">
    <source>
        <dbReference type="ARBA" id="ARBA00022603"/>
    </source>
</evidence>
<dbReference type="InterPro" id="IPR029063">
    <property type="entry name" value="SAM-dependent_MTases_sf"/>
</dbReference>
<evidence type="ECO:0000313" key="4">
    <source>
        <dbReference type="Proteomes" id="UP000654401"/>
    </source>
</evidence>
<dbReference type="InterPro" id="IPR003788">
    <property type="entry name" value="NDUFAF7"/>
</dbReference>
<dbReference type="AlphaFoldDB" id="A0A8J6PDD5"/>
<gene>
    <name evidence="3" type="ORF">H8D24_03585</name>
</gene>
<reference evidence="3 4" key="1">
    <citation type="submission" date="2020-08" db="EMBL/GenBank/DDBJ databases">
        <title>Bridging the membrane lipid divide: bacteria of the FCB group superphylum have the potential to synthesize archaeal ether lipids.</title>
        <authorList>
            <person name="Villanueva L."/>
            <person name="Von Meijenfeldt F.A.B."/>
            <person name="Westbye A.B."/>
            <person name="Yadav S."/>
            <person name="Hopmans E.C."/>
            <person name="Dutilh B.E."/>
            <person name="Sinninghe Damste J.S."/>
        </authorList>
    </citation>
    <scope>NUCLEOTIDE SEQUENCE [LARGE SCALE GENOMIC DNA]</scope>
    <source>
        <strain evidence="3">NIOZ-UU100</strain>
    </source>
</reference>